<dbReference type="Pfam" id="PF00171">
    <property type="entry name" value="Aldedh"/>
    <property type="match status" value="1"/>
</dbReference>
<dbReference type="AlphaFoldDB" id="A0A7W7R933"/>
<dbReference type="EMBL" id="JACHJV010000002">
    <property type="protein sequence ID" value="MBB4927707.1"/>
    <property type="molecule type" value="Genomic_DNA"/>
</dbReference>
<dbReference type="FunFam" id="3.40.605.10:FF:000007">
    <property type="entry name" value="NAD/NADP-dependent betaine aldehyde dehydrogenase"/>
    <property type="match status" value="1"/>
</dbReference>
<evidence type="ECO:0000259" key="3">
    <source>
        <dbReference type="Pfam" id="PF00171"/>
    </source>
</evidence>
<accession>A0A7W7R933</accession>
<dbReference type="CDD" id="cd07093">
    <property type="entry name" value="ALDH_F8_HMSADH"/>
    <property type="match status" value="1"/>
</dbReference>
<dbReference type="RefSeq" id="WP_184944318.1">
    <property type="nucleotide sequence ID" value="NZ_JACHJV010000002.1"/>
</dbReference>
<dbReference type="Gene3D" id="3.40.605.10">
    <property type="entry name" value="Aldehyde Dehydrogenase, Chain A, domain 1"/>
    <property type="match status" value="1"/>
</dbReference>
<proteinExistence type="inferred from homology"/>
<comment type="similarity">
    <text evidence="1">Belongs to the aldehyde dehydrogenase family.</text>
</comment>
<organism evidence="4 5">
    <name type="scientific">Kitasatospora kifunensis</name>
    <name type="common">Streptomyces kifunensis</name>
    <dbReference type="NCBI Taxonomy" id="58351"/>
    <lineage>
        <taxon>Bacteria</taxon>
        <taxon>Bacillati</taxon>
        <taxon>Actinomycetota</taxon>
        <taxon>Actinomycetes</taxon>
        <taxon>Kitasatosporales</taxon>
        <taxon>Streptomycetaceae</taxon>
        <taxon>Kitasatospora</taxon>
    </lineage>
</organism>
<evidence type="ECO:0000313" key="4">
    <source>
        <dbReference type="EMBL" id="MBB4927707.1"/>
    </source>
</evidence>
<dbReference type="EC" id="1.2.1.85" evidence="4"/>
<protein>
    <submittedName>
        <fullName evidence="4">Aminomuconate-semialdehyde/2-hydroxymuconate-6-semialdehyde dehydrogenase</fullName>
        <ecNumber evidence="4">1.2.1.32</ecNumber>
        <ecNumber evidence="4">1.2.1.85</ecNumber>
    </submittedName>
</protein>
<dbReference type="InterPro" id="IPR016161">
    <property type="entry name" value="Ald_DH/histidinol_DH"/>
</dbReference>
<gene>
    <name evidence="4" type="ORF">FHR34_006802</name>
</gene>
<keyword evidence="5" id="KW-1185">Reference proteome</keyword>
<dbReference type="Gene3D" id="3.40.309.10">
    <property type="entry name" value="Aldehyde Dehydrogenase, Chain A, domain 2"/>
    <property type="match status" value="1"/>
</dbReference>
<evidence type="ECO:0000256" key="2">
    <source>
        <dbReference type="ARBA" id="ARBA00023002"/>
    </source>
</evidence>
<dbReference type="InterPro" id="IPR015590">
    <property type="entry name" value="Aldehyde_DH_dom"/>
</dbReference>
<dbReference type="InterPro" id="IPR016162">
    <property type="entry name" value="Ald_DH_N"/>
</dbReference>
<dbReference type="Proteomes" id="UP000540506">
    <property type="component" value="Unassembled WGS sequence"/>
</dbReference>
<name>A0A7W7R933_KITKI</name>
<dbReference type="PANTHER" id="PTHR11699">
    <property type="entry name" value="ALDEHYDE DEHYDROGENASE-RELATED"/>
    <property type="match status" value="1"/>
</dbReference>
<evidence type="ECO:0000313" key="5">
    <source>
        <dbReference type="Proteomes" id="UP000540506"/>
    </source>
</evidence>
<evidence type="ECO:0000256" key="1">
    <source>
        <dbReference type="ARBA" id="ARBA00009986"/>
    </source>
</evidence>
<comment type="caution">
    <text evidence="4">The sequence shown here is derived from an EMBL/GenBank/DDBJ whole genome shotgun (WGS) entry which is preliminary data.</text>
</comment>
<dbReference type="FunFam" id="3.40.309.10:FF:000012">
    <property type="entry name" value="Betaine aldehyde dehydrogenase"/>
    <property type="match status" value="1"/>
</dbReference>
<dbReference type="GO" id="GO:0047102">
    <property type="term" value="F:aminomuconate-semialdehyde dehydrogenase activity"/>
    <property type="evidence" value="ECO:0007669"/>
    <property type="project" value="UniProtKB-EC"/>
</dbReference>
<dbReference type="SUPFAM" id="SSF53720">
    <property type="entry name" value="ALDH-like"/>
    <property type="match status" value="1"/>
</dbReference>
<sequence length="492" mass="52700">MEFVPHVIDGVETASADGQRFATVDPWTREPWAEVALGGEQEVERAVSAARRAFDQGPWPRMGRAERGRLLHKLADLIEEHGEQLALVDTTDMGKPIADTRGKDVPRSAANFRFFADHARLTPDEALPSDTGHHIYTRHEPAGVVAAIAPWNFPLMMASWKIAPALAWGNTVVLKPAEQSPASASHLARLALEAGIPPGVLNVVHGYGGSSVGQALTERPDIDRITFTGESATGRLISRAAADHLTPVSLELGGKGANLVFADADLDGAVNWSLQAIFANAGQVCLAGSRIYVQRPVYDEFLDRFSKAAQALRVGDPKDPATQVGPLASAEHHAKVCSYLDLAEQGGGRLLTGGRGEGWFVRPTVLVEVAPSSPLVREEIFGPVAVITPFDTEQEAVAQANDTPFGLNAIVFTEDLHRAHRVSAGLRVGTVWVNCFFVRDLRAPFGGVGDSGVGREGGSYSREFFTEPKAVVLRIDHSTPDRARPSTSSNGG</sequence>
<dbReference type="InterPro" id="IPR016163">
    <property type="entry name" value="Ald_DH_C"/>
</dbReference>
<feature type="domain" description="Aldehyde dehydrogenase" evidence="3">
    <location>
        <begin position="17"/>
        <end position="471"/>
    </location>
</feature>
<dbReference type="EC" id="1.2.1.32" evidence="4"/>
<dbReference type="PROSITE" id="PS00070">
    <property type="entry name" value="ALDEHYDE_DEHYDR_CYS"/>
    <property type="match status" value="1"/>
</dbReference>
<reference evidence="4 5" key="1">
    <citation type="submission" date="2020-08" db="EMBL/GenBank/DDBJ databases">
        <title>Sequencing the genomes of 1000 actinobacteria strains.</title>
        <authorList>
            <person name="Klenk H.-P."/>
        </authorList>
    </citation>
    <scope>NUCLEOTIDE SEQUENCE [LARGE SCALE GENOMIC DNA]</scope>
    <source>
        <strain evidence="4 5">DSM 41654</strain>
    </source>
</reference>
<dbReference type="InterPro" id="IPR016160">
    <property type="entry name" value="Ald_DH_CS_CYS"/>
</dbReference>
<keyword evidence="2 4" id="KW-0560">Oxidoreductase</keyword>